<gene>
    <name evidence="1" type="ORF">H8L47_27210</name>
</gene>
<sequence length="175" mass="19699">MQNTRKIKLHVALQALARMQNFPAMTAPDARTHELGQHFIARAQASLEKEQKLKTQARQFERHLNKAALDEQGLSHAEMLRNYYFYALADLAHYFVEEHPAALDGVTEWAVEQASAAAMAAMFADQDGALIMTPELIDVLEKSDLVQAEKNAQLADLDYAKTAYRLNDDDHRTAC</sequence>
<comment type="caution">
    <text evidence="1">The sequence shown here is derived from an EMBL/GenBank/DDBJ whole genome shotgun (WGS) entry which is preliminary data.</text>
</comment>
<keyword evidence="2" id="KW-1185">Reference proteome</keyword>
<dbReference type="Proteomes" id="UP000646911">
    <property type="component" value="Unassembled WGS sequence"/>
</dbReference>
<reference evidence="1 2" key="1">
    <citation type="submission" date="2020-08" db="EMBL/GenBank/DDBJ databases">
        <title>Novel species isolated from subtropical streams in China.</title>
        <authorList>
            <person name="Lu H."/>
        </authorList>
    </citation>
    <scope>NUCLEOTIDE SEQUENCE [LARGE SCALE GENOMIC DNA]</scope>
    <source>
        <strain evidence="1 2">NL8W</strain>
    </source>
</reference>
<name>A0ABR6ZHQ7_9BURK</name>
<organism evidence="1 2">
    <name type="scientific">Undibacterium umbellatum</name>
    <dbReference type="NCBI Taxonomy" id="2762300"/>
    <lineage>
        <taxon>Bacteria</taxon>
        <taxon>Pseudomonadati</taxon>
        <taxon>Pseudomonadota</taxon>
        <taxon>Betaproteobacteria</taxon>
        <taxon>Burkholderiales</taxon>
        <taxon>Oxalobacteraceae</taxon>
        <taxon>Undibacterium</taxon>
    </lineage>
</organism>
<accession>A0ABR6ZHQ7</accession>
<evidence type="ECO:0000313" key="1">
    <source>
        <dbReference type="EMBL" id="MBC3911254.1"/>
    </source>
</evidence>
<proteinExistence type="predicted"/>
<protein>
    <submittedName>
        <fullName evidence="1">Uncharacterized protein</fullName>
    </submittedName>
</protein>
<dbReference type="RefSeq" id="WP_186956963.1">
    <property type="nucleotide sequence ID" value="NZ_JACOFX010000027.1"/>
</dbReference>
<evidence type="ECO:0000313" key="2">
    <source>
        <dbReference type="Proteomes" id="UP000646911"/>
    </source>
</evidence>
<dbReference type="EMBL" id="JACOFX010000027">
    <property type="protein sequence ID" value="MBC3911254.1"/>
    <property type="molecule type" value="Genomic_DNA"/>
</dbReference>